<protein>
    <recommendedName>
        <fullName evidence="5">FlgN protein</fullName>
    </recommendedName>
</protein>
<dbReference type="AlphaFoldDB" id="A0A9X2JIR0"/>
<accession>A0A9X2JIR0</accession>
<dbReference type="EMBL" id="JAMXLR010000092">
    <property type="protein sequence ID" value="MCO6047365.1"/>
    <property type="molecule type" value="Genomic_DNA"/>
</dbReference>
<feature type="compositionally biased region" description="Low complexity" evidence="2">
    <location>
        <begin position="122"/>
        <end position="137"/>
    </location>
</feature>
<comment type="caution">
    <text evidence="3">The sequence shown here is derived from an EMBL/GenBank/DDBJ whole genome shotgun (WGS) entry which is preliminary data.</text>
</comment>
<dbReference type="RefSeq" id="WP_252855476.1">
    <property type="nucleotide sequence ID" value="NZ_JAMXLR010000092.1"/>
</dbReference>
<dbReference type="Proteomes" id="UP001155241">
    <property type="component" value="Unassembled WGS sequence"/>
</dbReference>
<evidence type="ECO:0000313" key="3">
    <source>
        <dbReference type="EMBL" id="MCO6047365.1"/>
    </source>
</evidence>
<evidence type="ECO:0008006" key="5">
    <source>
        <dbReference type="Google" id="ProtNLM"/>
    </source>
</evidence>
<organism evidence="3 4">
    <name type="scientific">Aeoliella straminimaris</name>
    <dbReference type="NCBI Taxonomy" id="2954799"/>
    <lineage>
        <taxon>Bacteria</taxon>
        <taxon>Pseudomonadati</taxon>
        <taxon>Planctomycetota</taxon>
        <taxon>Planctomycetia</taxon>
        <taxon>Pirellulales</taxon>
        <taxon>Lacipirellulaceae</taxon>
        <taxon>Aeoliella</taxon>
    </lineage>
</organism>
<gene>
    <name evidence="3" type="ORF">NG895_25975</name>
</gene>
<evidence type="ECO:0000313" key="4">
    <source>
        <dbReference type="Proteomes" id="UP001155241"/>
    </source>
</evidence>
<name>A0A9X2JIR0_9BACT</name>
<feature type="coiled-coil region" evidence="1">
    <location>
        <begin position="78"/>
        <end position="105"/>
    </location>
</feature>
<evidence type="ECO:0000256" key="2">
    <source>
        <dbReference type="SAM" id="MobiDB-lite"/>
    </source>
</evidence>
<evidence type="ECO:0000256" key="1">
    <source>
        <dbReference type="SAM" id="Coils"/>
    </source>
</evidence>
<proteinExistence type="predicted"/>
<sequence>MSSLATDNLAQLIRKKHQVLLQLRDIGLRQQQAVEAKATSTVLQLLGAKQHLIAALQMVERNLRPFQAEDPESRTWRNAEERAACARQQAECQQLLTEVMQLERDQEAKMVERRDQVAAQLRRANSAHQAASAYSQHRTPHSHAPISAPTAPPSHLDLSTGGR</sequence>
<keyword evidence="1" id="KW-0175">Coiled coil</keyword>
<reference evidence="3" key="1">
    <citation type="submission" date="2022-06" db="EMBL/GenBank/DDBJ databases">
        <title>Aeoliella straminimaris, a novel planctomycete from sediments.</title>
        <authorList>
            <person name="Vitorino I.R."/>
            <person name="Lage O.M."/>
        </authorList>
    </citation>
    <scope>NUCLEOTIDE SEQUENCE</scope>
    <source>
        <strain evidence="3">ICT_H6.2</strain>
    </source>
</reference>
<feature type="region of interest" description="Disordered" evidence="2">
    <location>
        <begin position="119"/>
        <end position="163"/>
    </location>
</feature>
<keyword evidence="4" id="KW-1185">Reference proteome</keyword>